<feature type="non-terminal residue" evidence="2">
    <location>
        <position position="88"/>
    </location>
</feature>
<proteinExistence type="predicted"/>
<gene>
    <name evidence="2" type="ORF">MOC45_22715</name>
</gene>
<dbReference type="Gene3D" id="3.30.559.10">
    <property type="entry name" value="Chloramphenicol acetyltransferase-like domain"/>
    <property type="match status" value="1"/>
</dbReference>
<dbReference type="SUPFAM" id="SSF52777">
    <property type="entry name" value="CoA-dependent acyltransferases"/>
    <property type="match status" value="1"/>
</dbReference>
<accession>A0A9Q4DWW4</accession>
<dbReference type="AlphaFoldDB" id="A0A9Q4DWW4"/>
<feature type="domain" description="Condensation" evidence="1">
    <location>
        <begin position="1"/>
        <end position="88"/>
    </location>
</feature>
<evidence type="ECO:0000313" key="2">
    <source>
        <dbReference type="EMBL" id="MCY8123342.1"/>
    </source>
</evidence>
<name>A0A9Q4DWW4_BACSC</name>
<dbReference type="InterPro" id="IPR001242">
    <property type="entry name" value="Condensation_dom"/>
</dbReference>
<reference evidence="2" key="1">
    <citation type="submission" date="2022-02" db="EMBL/GenBank/DDBJ databases">
        <title>Crop Bioprotection Bacillus Genome Sequencing.</title>
        <authorList>
            <person name="Dunlap C."/>
        </authorList>
    </citation>
    <scope>NUCLEOTIDE SEQUENCE</scope>
    <source>
        <strain evidence="2">M18B4</strain>
    </source>
</reference>
<comment type="caution">
    <text evidence="2">The sequence shown here is derived from an EMBL/GenBank/DDBJ whole genome shotgun (WGS) entry which is preliminary data.</text>
</comment>
<dbReference type="InterPro" id="IPR023213">
    <property type="entry name" value="CAT-like_dom_sf"/>
</dbReference>
<organism evidence="2 3">
    <name type="scientific">Bacillus spizizenii</name>
    <name type="common">Bacillus subtilis subsp. spizizenii</name>
    <dbReference type="NCBI Taxonomy" id="96241"/>
    <lineage>
        <taxon>Bacteria</taxon>
        <taxon>Bacillati</taxon>
        <taxon>Bacillota</taxon>
        <taxon>Bacilli</taxon>
        <taxon>Bacillales</taxon>
        <taxon>Bacillaceae</taxon>
        <taxon>Bacillus</taxon>
    </lineage>
</organism>
<dbReference type="GO" id="GO:0003824">
    <property type="term" value="F:catalytic activity"/>
    <property type="evidence" value="ECO:0007669"/>
    <property type="project" value="InterPro"/>
</dbReference>
<dbReference type="Pfam" id="PF00668">
    <property type="entry name" value="Condensation"/>
    <property type="match status" value="1"/>
</dbReference>
<sequence>YDILRTVFVHQQLQKPRQVVLAERKTKVHYEDISHADQDRQKEHIEGYKQDVQRQGFNLAKDMLFKVAVFRLDADQLYLVWSNHHIMM</sequence>
<dbReference type="Proteomes" id="UP001070352">
    <property type="component" value="Unassembled WGS sequence"/>
</dbReference>
<protein>
    <submittedName>
        <fullName evidence="2">Condensation domain-containing protein</fullName>
    </submittedName>
</protein>
<evidence type="ECO:0000259" key="1">
    <source>
        <dbReference type="Pfam" id="PF00668"/>
    </source>
</evidence>
<dbReference type="EMBL" id="JALANJ010000103">
    <property type="protein sequence ID" value="MCY8123342.1"/>
    <property type="molecule type" value="Genomic_DNA"/>
</dbReference>
<evidence type="ECO:0000313" key="3">
    <source>
        <dbReference type="Proteomes" id="UP001070352"/>
    </source>
</evidence>
<dbReference type="GO" id="GO:0008610">
    <property type="term" value="P:lipid biosynthetic process"/>
    <property type="evidence" value="ECO:0007669"/>
    <property type="project" value="UniProtKB-ARBA"/>
</dbReference>
<feature type="non-terminal residue" evidence="2">
    <location>
        <position position="1"/>
    </location>
</feature>